<name>A0A0P1A3Q3_9BASI</name>
<proteinExistence type="predicted"/>
<reference evidence="3" key="1">
    <citation type="submission" date="2014-09" db="EMBL/GenBank/DDBJ databases">
        <authorList>
            <person name="Sharma Rahul"/>
            <person name="Thines Marco"/>
        </authorList>
    </citation>
    <scope>NUCLEOTIDE SEQUENCE [LARGE SCALE GENOMIC DNA]</scope>
</reference>
<evidence type="ECO:0000256" key="1">
    <source>
        <dbReference type="SAM" id="MobiDB-lite"/>
    </source>
</evidence>
<accession>A0A0P1A3Q3</accession>
<sequence>MDVDEKFKALLEAMPEPVTDKQSGSTEKSIHNAVTSTQKASATLVQQRRMKAIFKGRRKVKKQEEAVAKREEDWKARGEKADAQDAALTKSQDGH</sequence>
<feature type="region of interest" description="Disordered" evidence="1">
    <location>
        <begin position="55"/>
        <end position="95"/>
    </location>
</feature>
<feature type="region of interest" description="Disordered" evidence="1">
    <location>
        <begin position="13"/>
        <end position="42"/>
    </location>
</feature>
<protein>
    <submittedName>
        <fullName evidence="2">Uncharacterized protein</fullName>
    </submittedName>
</protein>
<feature type="compositionally biased region" description="Basic and acidic residues" evidence="1">
    <location>
        <begin position="62"/>
        <end position="83"/>
    </location>
</feature>
<feature type="compositionally biased region" description="Polar residues" evidence="1">
    <location>
        <begin position="20"/>
        <end position="42"/>
    </location>
</feature>
<evidence type="ECO:0000313" key="2">
    <source>
        <dbReference type="EMBL" id="CEG19327.1"/>
    </source>
</evidence>
<evidence type="ECO:0000313" key="3">
    <source>
        <dbReference type="Proteomes" id="UP000054845"/>
    </source>
</evidence>
<keyword evidence="3" id="KW-1185">Reference proteome</keyword>
<dbReference type="EMBL" id="CCYA01000133">
    <property type="protein sequence ID" value="CEG19327.1"/>
    <property type="molecule type" value="Genomic_DNA"/>
</dbReference>
<dbReference type="AlphaFoldDB" id="A0A0P1A3Q3"/>
<dbReference type="Proteomes" id="UP000054845">
    <property type="component" value="Unassembled WGS sequence"/>
</dbReference>
<organism evidence="2 3">
    <name type="scientific">Ceraceosorus bombacis</name>
    <dbReference type="NCBI Taxonomy" id="401625"/>
    <lineage>
        <taxon>Eukaryota</taxon>
        <taxon>Fungi</taxon>
        <taxon>Dikarya</taxon>
        <taxon>Basidiomycota</taxon>
        <taxon>Ustilaginomycotina</taxon>
        <taxon>Exobasidiomycetes</taxon>
        <taxon>Ceraceosorales</taxon>
        <taxon>Ceraceosoraceae</taxon>
        <taxon>Ceraceosorus</taxon>
    </lineage>
</organism>